<name>A0A7J7G3I8_CAMSI</name>
<comment type="caution">
    <text evidence="1">The sequence shown here is derived from an EMBL/GenBank/DDBJ whole genome shotgun (WGS) entry which is preliminary data.</text>
</comment>
<organism evidence="1 2">
    <name type="scientific">Camellia sinensis</name>
    <name type="common">Tea plant</name>
    <name type="synonym">Thea sinensis</name>
    <dbReference type="NCBI Taxonomy" id="4442"/>
    <lineage>
        <taxon>Eukaryota</taxon>
        <taxon>Viridiplantae</taxon>
        <taxon>Streptophyta</taxon>
        <taxon>Embryophyta</taxon>
        <taxon>Tracheophyta</taxon>
        <taxon>Spermatophyta</taxon>
        <taxon>Magnoliopsida</taxon>
        <taxon>eudicotyledons</taxon>
        <taxon>Gunneridae</taxon>
        <taxon>Pentapetalae</taxon>
        <taxon>asterids</taxon>
        <taxon>Ericales</taxon>
        <taxon>Theaceae</taxon>
        <taxon>Camellia</taxon>
    </lineage>
</organism>
<keyword evidence="2" id="KW-1185">Reference proteome</keyword>
<dbReference type="EMBL" id="JACBKZ010000014">
    <property type="protein sequence ID" value="KAF5933856.1"/>
    <property type="molecule type" value="Genomic_DNA"/>
</dbReference>
<accession>A0A7J7G3I8</accession>
<protein>
    <submittedName>
        <fullName evidence="1">Uncharacterized protein</fullName>
    </submittedName>
</protein>
<dbReference type="Proteomes" id="UP000593564">
    <property type="component" value="Unassembled WGS sequence"/>
</dbReference>
<reference evidence="2" key="1">
    <citation type="journal article" date="2020" name="Nat. Commun.">
        <title>Genome assembly of wild tea tree DASZ reveals pedigree and selection history of tea varieties.</title>
        <authorList>
            <person name="Zhang W."/>
            <person name="Zhang Y."/>
            <person name="Qiu H."/>
            <person name="Guo Y."/>
            <person name="Wan H."/>
            <person name="Zhang X."/>
            <person name="Scossa F."/>
            <person name="Alseekh S."/>
            <person name="Zhang Q."/>
            <person name="Wang P."/>
            <person name="Xu L."/>
            <person name="Schmidt M.H."/>
            <person name="Jia X."/>
            <person name="Li D."/>
            <person name="Zhu A."/>
            <person name="Guo F."/>
            <person name="Chen W."/>
            <person name="Ni D."/>
            <person name="Usadel B."/>
            <person name="Fernie A.R."/>
            <person name="Wen W."/>
        </authorList>
    </citation>
    <scope>NUCLEOTIDE SEQUENCE [LARGE SCALE GENOMIC DNA]</scope>
    <source>
        <strain evidence="2">cv. G240</strain>
    </source>
</reference>
<proteinExistence type="predicted"/>
<reference evidence="1 2" key="2">
    <citation type="submission" date="2020-07" db="EMBL/GenBank/DDBJ databases">
        <title>Genome assembly of wild tea tree DASZ reveals pedigree and selection history of tea varieties.</title>
        <authorList>
            <person name="Zhang W."/>
        </authorList>
    </citation>
    <scope>NUCLEOTIDE SEQUENCE [LARGE SCALE GENOMIC DNA]</scope>
    <source>
        <strain evidence="2">cv. G240</strain>
        <tissue evidence="1">Leaf</tissue>
    </source>
</reference>
<gene>
    <name evidence="1" type="ORF">HYC85_030027</name>
</gene>
<dbReference type="AlphaFoldDB" id="A0A7J7G3I8"/>
<evidence type="ECO:0000313" key="2">
    <source>
        <dbReference type="Proteomes" id="UP000593564"/>
    </source>
</evidence>
<evidence type="ECO:0000313" key="1">
    <source>
        <dbReference type="EMBL" id="KAF5933856.1"/>
    </source>
</evidence>
<sequence>MVLIIFAFSVSESSVVIITLRTDCNVLRCYPNMGQLSVAIQCAVVLFKQGATFRYRAALFKQGAIFLRI</sequence>